<protein>
    <submittedName>
        <fullName evidence="1">Uncharacterized protein</fullName>
    </submittedName>
</protein>
<feature type="non-terminal residue" evidence="1">
    <location>
        <position position="1"/>
    </location>
</feature>
<sequence length="166" mass="19000">INILVRTSQAASVQQSLAQTGEWMEVDDASIPALVSFVERSKQHSIRRLKRLDDHWYISLFREDNYWHMVHTKKIQVPYAISLNAGLVESDFHPNSTDRRVRPFPISEKDITFVGAEPTIFPVFIPSIPKYPNSCLNCTGGRSHVDDESCCVPESDMDYLSRYLGR</sequence>
<proteinExistence type="predicted"/>
<dbReference type="AlphaFoldDB" id="A0A3N4JPW5"/>
<dbReference type="EMBL" id="ML120388">
    <property type="protein sequence ID" value="RPA99297.1"/>
    <property type="molecule type" value="Genomic_DNA"/>
</dbReference>
<evidence type="ECO:0000313" key="2">
    <source>
        <dbReference type="Proteomes" id="UP000276215"/>
    </source>
</evidence>
<organism evidence="1 2">
    <name type="scientific">Choiromyces venosus 120613-1</name>
    <dbReference type="NCBI Taxonomy" id="1336337"/>
    <lineage>
        <taxon>Eukaryota</taxon>
        <taxon>Fungi</taxon>
        <taxon>Dikarya</taxon>
        <taxon>Ascomycota</taxon>
        <taxon>Pezizomycotina</taxon>
        <taxon>Pezizomycetes</taxon>
        <taxon>Pezizales</taxon>
        <taxon>Tuberaceae</taxon>
        <taxon>Choiromyces</taxon>
    </lineage>
</organism>
<gene>
    <name evidence="1" type="ORF">L873DRAFT_1684138</name>
</gene>
<dbReference type="OrthoDB" id="2959714at2759"/>
<accession>A0A3N4JPW5</accession>
<evidence type="ECO:0000313" key="1">
    <source>
        <dbReference type="EMBL" id="RPA99297.1"/>
    </source>
</evidence>
<reference evidence="1 2" key="1">
    <citation type="journal article" date="2018" name="Nat. Ecol. Evol.">
        <title>Pezizomycetes genomes reveal the molecular basis of ectomycorrhizal truffle lifestyle.</title>
        <authorList>
            <person name="Murat C."/>
            <person name="Payen T."/>
            <person name="Noel B."/>
            <person name="Kuo A."/>
            <person name="Morin E."/>
            <person name="Chen J."/>
            <person name="Kohler A."/>
            <person name="Krizsan K."/>
            <person name="Balestrini R."/>
            <person name="Da Silva C."/>
            <person name="Montanini B."/>
            <person name="Hainaut M."/>
            <person name="Levati E."/>
            <person name="Barry K.W."/>
            <person name="Belfiori B."/>
            <person name="Cichocki N."/>
            <person name="Clum A."/>
            <person name="Dockter R.B."/>
            <person name="Fauchery L."/>
            <person name="Guy J."/>
            <person name="Iotti M."/>
            <person name="Le Tacon F."/>
            <person name="Lindquist E.A."/>
            <person name="Lipzen A."/>
            <person name="Malagnac F."/>
            <person name="Mello A."/>
            <person name="Molinier V."/>
            <person name="Miyauchi S."/>
            <person name="Poulain J."/>
            <person name="Riccioni C."/>
            <person name="Rubini A."/>
            <person name="Sitrit Y."/>
            <person name="Splivallo R."/>
            <person name="Traeger S."/>
            <person name="Wang M."/>
            <person name="Zifcakova L."/>
            <person name="Wipf D."/>
            <person name="Zambonelli A."/>
            <person name="Paolocci F."/>
            <person name="Nowrousian M."/>
            <person name="Ottonello S."/>
            <person name="Baldrian P."/>
            <person name="Spatafora J.W."/>
            <person name="Henrissat B."/>
            <person name="Nagy L.G."/>
            <person name="Aury J.M."/>
            <person name="Wincker P."/>
            <person name="Grigoriev I.V."/>
            <person name="Bonfante P."/>
            <person name="Martin F.M."/>
        </authorList>
    </citation>
    <scope>NUCLEOTIDE SEQUENCE [LARGE SCALE GENOMIC DNA]</scope>
    <source>
        <strain evidence="1 2">120613-1</strain>
    </source>
</reference>
<dbReference type="Proteomes" id="UP000276215">
    <property type="component" value="Unassembled WGS sequence"/>
</dbReference>
<keyword evidence="2" id="KW-1185">Reference proteome</keyword>
<name>A0A3N4JPW5_9PEZI</name>